<gene>
    <name evidence="2" type="ORF">UFOPK3775_00963</name>
</gene>
<dbReference type="InterPro" id="IPR011990">
    <property type="entry name" value="TPR-like_helical_dom_sf"/>
</dbReference>
<dbReference type="SUPFAM" id="SSF81901">
    <property type="entry name" value="HCP-like"/>
    <property type="match status" value="1"/>
</dbReference>
<accession>A0A6J5ZGA7</accession>
<protein>
    <submittedName>
        <fullName evidence="2">Unannotated protein</fullName>
    </submittedName>
</protein>
<dbReference type="AlphaFoldDB" id="A0A6J5ZGA7"/>
<name>A0A6J5ZGA7_9ZZZZ</name>
<organism evidence="2">
    <name type="scientific">freshwater metagenome</name>
    <dbReference type="NCBI Taxonomy" id="449393"/>
    <lineage>
        <taxon>unclassified sequences</taxon>
        <taxon>metagenomes</taxon>
        <taxon>ecological metagenomes</taxon>
    </lineage>
</organism>
<reference evidence="2" key="1">
    <citation type="submission" date="2020-05" db="EMBL/GenBank/DDBJ databases">
        <authorList>
            <person name="Chiriac C."/>
            <person name="Salcher M."/>
            <person name="Ghai R."/>
            <person name="Kavagutti S V."/>
        </authorList>
    </citation>
    <scope>NUCLEOTIDE SEQUENCE</scope>
</reference>
<evidence type="ECO:0000313" key="2">
    <source>
        <dbReference type="EMBL" id="CAB4341661.1"/>
    </source>
</evidence>
<proteinExistence type="predicted"/>
<dbReference type="EMBL" id="CAESAK010000139">
    <property type="protein sequence ID" value="CAB4341661.1"/>
    <property type="molecule type" value="Genomic_DNA"/>
</dbReference>
<feature type="region of interest" description="Disordered" evidence="1">
    <location>
        <begin position="185"/>
        <end position="209"/>
    </location>
</feature>
<dbReference type="Gene3D" id="1.25.40.10">
    <property type="entry name" value="Tetratricopeptide repeat domain"/>
    <property type="match status" value="1"/>
</dbReference>
<evidence type="ECO:0000256" key="1">
    <source>
        <dbReference type="SAM" id="MobiDB-lite"/>
    </source>
</evidence>
<sequence length="209" mass="23231">MESQENLFDAGMLLYEDSQYSEAIDFFKPAADAGHLLAAEKLANCYNRSGSVELAIPYWEICRKANNHSANTNYAGYLKELPGSQDLAMQLWRDAADAGIPQAAFNLGVWLKNLGQVEEGKVLLQKSGELGYTDGYFVLAGIYYRAQEWDAMKEALKPLIALADPRAQQILAAYQETIDRPQTSHITRPRQYGNVFRGEDPTNTGISSV</sequence>